<dbReference type="SMART" id="SM00044">
    <property type="entry name" value="CYCc"/>
    <property type="match status" value="1"/>
</dbReference>
<dbReference type="Pfam" id="PF00211">
    <property type="entry name" value="Guanylate_cyc"/>
    <property type="match status" value="1"/>
</dbReference>
<comment type="subcellular location">
    <subcellularLocation>
        <location evidence="1">Membrane</location>
    </subcellularLocation>
</comment>
<dbReference type="Gene3D" id="3.30.450.40">
    <property type="match status" value="1"/>
</dbReference>
<feature type="domain" description="Guanylate cyclase" evidence="7">
    <location>
        <begin position="220"/>
        <end position="348"/>
    </location>
</feature>
<dbReference type="GO" id="GO:0016020">
    <property type="term" value="C:membrane"/>
    <property type="evidence" value="ECO:0007669"/>
    <property type="project" value="UniProtKB-SubCell"/>
</dbReference>
<organism evidence="8">
    <name type="scientific">marine metagenome</name>
    <dbReference type="NCBI Taxonomy" id="408172"/>
    <lineage>
        <taxon>unclassified sequences</taxon>
        <taxon>metagenomes</taxon>
        <taxon>ecological metagenomes</taxon>
    </lineage>
</organism>
<dbReference type="PROSITE" id="PS50125">
    <property type="entry name" value="GUANYLATE_CYCLASE_2"/>
    <property type="match status" value="1"/>
</dbReference>
<sequence length="395" mass="43843">MKNIIKNQYLKLLRNQGNKAGIVPVENPANEDERLAEVKRLGIMDLDLSGERRYNSITQVATYLTGCNQSSINILGSSVQQCKANFGFNMLQSTMLKEVPREISVCQFSLANPGQPLIIENILEDERTKNMKNMPFDPGFRFYAGSPLISSRGFSLGVLCVFDPNTKNLAHQQIDGLRLLSDQVVHMLEKDSVASGPEVQDEEAEEEKSQLQGQYYSATSVLFADFVGFTNMVENSEPGELLDTLNTFFSGFDSIMSKHNVLKIKTVGDCYMCVGGIPSQQKTHAQEVCGAAVDMLKFVEGTNIQYEALGKPRWEIRIGIHSGPVIAGTAGNIFDIWGDTVNIASRLESNGESRKIHISEKTKEYLEGAGSFTPRGEIQLKNKGKWSTYFLDELN</sequence>
<accession>A0A382CHA7</accession>
<evidence type="ECO:0000313" key="8">
    <source>
        <dbReference type="EMBL" id="SVB25420.1"/>
    </source>
</evidence>
<dbReference type="CDD" id="cd07302">
    <property type="entry name" value="CHD"/>
    <property type="match status" value="1"/>
</dbReference>
<keyword evidence="4" id="KW-1133">Transmembrane helix</keyword>
<dbReference type="GO" id="GO:0016829">
    <property type="term" value="F:lyase activity"/>
    <property type="evidence" value="ECO:0007669"/>
    <property type="project" value="UniProtKB-KW"/>
</dbReference>
<protein>
    <recommendedName>
        <fullName evidence="7">Guanylate cyclase domain-containing protein</fullName>
    </recommendedName>
</protein>
<evidence type="ECO:0000259" key="7">
    <source>
        <dbReference type="PROSITE" id="PS50125"/>
    </source>
</evidence>
<dbReference type="InterPro" id="IPR050401">
    <property type="entry name" value="Cyclic_nucleotide_synthase"/>
</dbReference>
<dbReference type="SUPFAM" id="SSF55073">
    <property type="entry name" value="Nucleotide cyclase"/>
    <property type="match status" value="1"/>
</dbReference>
<keyword evidence="3" id="KW-0547">Nucleotide-binding</keyword>
<keyword evidence="5" id="KW-0472">Membrane</keyword>
<evidence type="ECO:0000256" key="6">
    <source>
        <dbReference type="ARBA" id="ARBA00023239"/>
    </source>
</evidence>
<evidence type="ECO:0000256" key="4">
    <source>
        <dbReference type="ARBA" id="ARBA00022989"/>
    </source>
</evidence>
<evidence type="ECO:0000256" key="1">
    <source>
        <dbReference type="ARBA" id="ARBA00004370"/>
    </source>
</evidence>
<dbReference type="AlphaFoldDB" id="A0A382CHA7"/>
<keyword evidence="2" id="KW-0812">Transmembrane</keyword>
<evidence type="ECO:0000256" key="5">
    <source>
        <dbReference type="ARBA" id="ARBA00023136"/>
    </source>
</evidence>
<dbReference type="InterPro" id="IPR029016">
    <property type="entry name" value="GAF-like_dom_sf"/>
</dbReference>
<dbReference type="GO" id="GO:0035556">
    <property type="term" value="P:intracellular signal transduction"/>
    <property type="evidence" value="ECO:0007669"/>
    <property type="project" value="InterPro"/>
</dbReference>
<gene>
    <name evidence="8" type="ORF">METZ01_LOCUS178274</name>
</gene>
<reference evidence="8" key="1">
    <citation type="submission" date="2018-05" db="EMBL/GenBank/DDBJ databases">
        <authorList>
            <person name="Lanie J.A."/>
            <person name="Ng W.-L."/>
            <person name="Kazmierczak K.M."/>
            <person name="Andrzejewski T.M."/>
            <person name="Davidsen T.M."/>
            <person name="Wayne K.J."/>
            <person name="Tettelin H."/>
            <person name="Glass J.I."/>
            <person name="Rusch D."/>
            <person name="Podicherti R."/>
            <person name="Tsui H.-C.T."/>
            <person name="Winkler M.E."/>
        </authorList>
    </citation>
    <scope>NUCLEOTIDE SEQUENCE</scope>
</reference>
<keyword evidence="6" id="KW-0456">Lyase</keyword>
<dbReference type="PANTHER" id="PTHR11920">
    <property type="entry name" value="GUANYLYL CYCLASE"/>
    <property type="match status" value="1"/>
</dbReference>
<dbReference type="Gene3D" id="3.30.70.1230">
    <property type="entry name" value="Nucleotide cyclase"/>
    <property type="match status" value="1"/>
</dbReference>
<dbReference type="GO" id="GO:0000166">
    <property type="term" value="F:nucleotide binding"/>
    <property type="evidence" value="ECO:0007669"/>
    <property type="project" value="UniProtKB-KW"/>
</dbReference>
<dbReference type="PANTHER" id="PTHR11920:SF335">
    <property type="entry name" value="GUANYLATE CYCLASE"/>
    <property type="match status" value="1"/>
</dbReference>
<proteinExistence type="predicted"/>
<dbReference type="GO" id="GO:0009190">
    <property type="term" value="P:cyclic nucleotide biosynthetic process"/>
    <property type="evidence" value="ECO:0007669"/>
    <property type="project" value="InterPro"/>
</dbReference>
<dbReference type="InterPro" id="IPR029787">
    <property type="entry name" value="Nucleotide_cyclase"/>
</dbReference>
<evidence type="ECO:0000256" key="2">
    <source>
        <dbReference type="ARBA" id="ARBA00022692"/>
    </source>
</evidence>
<evidence type="ECO:0000256" key="3">
    <source>
        <dbReference type="ARBA" id="ARBA00022741"/>
    </source>
</evidence>
<name>A0A382CHA7_9ZZZZ</name>
<dbReference type="InterPro" id="IPR001054">
    <property type="entry name" value="A/G_cyclase"/>
</dbReference>
<dbReference type="SUPFAM" id="SSF55781">
    <property type="entry name" value="GAF domain-like"/>
    <property type="match status" value="1"/>
</dbReference>
<dbReference type="EMBL" id="UINC01034494">
    <property type="protein sequence ID" value="SVB25420.1"/>
    <property type="molecule type" value="Genomic_DNA"/>
</dbReference>